<dbReference type="SUPFAM" id="SSF56801">
    <property type="entry name" value="Acetyl-CoA synthetase-like"/>
    <property type="match status" value="1"/>
</dbReference>
<keyword evidence="2" id="KW-0436">Ligase</keyword>
<dbReference type="PANTHER" id="PTHR43767">
    <property type="entry name" value="LONG-CHAIN-FATTY-ACID--COA LIGASE"/>
    <property type="match status" value="1"/>
</dbReference>
<feature type="domain" description="AMP-dependent synthetase/ligase" evidence="4">
    <location>
        <begin position="8"/>
        <end position="407"/>
    </location>
</feature>
<dbReference type="GO" id="GO:0016877">
    <property type="term" value="F:ligase activity, forming carbon-sulfur bonds"/>
    <property type="evidence" value="ECO:0007669"/>
    <property type="project" value="UniProtKB-ARBA"/>
</dbReference>
<evidence type="ECO:0000259" key="4">
    <source>
        <dbReference type="Pfam" id="PF00501"/>
    </source>
</evidence>
<dbReference type="Gene3D" id="3.40.50.12780">
    <property type="entry name" value="N-terminal domain of ligase-like"/>
    <property type="match status" value="1"/>
</dbReference>
<dbReference type="PROSITE" id="PS00455">
    <property type="entry name" value="AMP_BINDING"/>
    <property type="match status" value="1"/>
</dbReference>
<dbReference type="Gene3D" id="3.40.50.980">
    <property type="match status" value="1"/>
</dbReference>
<feature type="compositionally biased region" description="Low complexity" evidence="3">
    <location>
        <begin position="142"/>
        <end position="161"/>
    </location>
</feature>
<proteinExistence type="inferred from homology"/>
<evidence type="ECO:0000313" key="7">
    <source>
        <dbReference type="Proteomes" id="UP000596130"/>
    </source>
</evidence>
<evidence type="ECO:0000313" key="6">
    <source>
        <dbReference type="EMBL" id="QQC87369.1"/>
    </source>
</evidence>
<dbReference type="Pfam" id="PF13193">
    <property type="entry name" value="AMP-binding_C"/>
    <property type="match status" value="1"/>
</dbReference>
<dbReference type="InterPro" id="IPR042099">
    <property type="entry name" value="ANL_N_sf"/>
</dbReference>
<evidence type="ECO:0000259" key="5">
    <source>
        <dbReference type="Pfam" id="PF13193"/>
    </source>
</evidence>
<dbReference type="InterPro" id="IPR000873">
    <property type="entry name" value="AMP-dep_synth/lig_dom"/>
</dbReference>
<gene>
    <name evidence="6" type="ORF">I8755_02305</name>
</gene>
<dbReference type="RefSeq" id="WP_198501580.1">
    <property type="nucleotide sequence ID" value="NZ_CP065959.1"/>
</dbReference>
<dbReference type="EMBL" id="CP065959">
    <property type="protein sequence ID" value="QQC87369.1"/>
    <property type="molecule type" value="Genomic_DNA"/>
</dbReference>
<sequence>MNLGTYLTRSARHWPAHPALVCGDQTWSYDRLETAANRLASALRRRGLRPGEAVASLAWNRAELVEIEFALYKAGLIRVPVNARLGRAEIEHILRDAPVRVLVFDAAHREDALAAVEAAGTDCLPVLLDTLADEAPAAGGPVTGGAAVEGGAVDTGPADAGPGAGPRPVPYADLLAEGDDGVVAVETAEHDPAVLNFTSGSTGALKAAVQTFGNRLANMRKTLMSEDSRPGPDTRYLACGPITHATGMVLLAGVFGGATTHILPTWSAEAFLDTVERERITATFLVPAMLNMVLAHPGAAERDLSSLTSVRVGGAPVSPQRLRDAVALFGPVVAQGYGLAETTSVVAGLSSADVLRGVTEDEELLRSCGRPAYDSEVRVVDERGGELPPREIGEVIVRGPDCVSEYWHAPDLSAETFRDGWVHTGDLAFMREDGYLFLVDRKKDMIISGGFNIYSTEVETALYEHPAVQEACVIGVPDEKWGEAVKAVVVTRPGQHVGERELADFCALRLDRFKKPRSVEFVTALPHNRNGKLDRKAVREPYWAGADRRVH</sequence>
<dbReference type="PANTHER" id="PTHR43767:SF7">
    <property type="entry name" value="MEDIUM_LONG-CHAIN-FATTY-ACID--COA LIGASE FADD8"/>
    <property type="match status" value="1"/>
</dbReference>
<dbReference type="InterPro" id="IPR045851">
    <property type="entry name" value="AMP-bd_C_sf"/>
</dbReference>
<reference evidence="6 7" key="1">
    <citation type="submission" date="2020-12" db="EMBL/GenBank/DDBJ databases">
        <title>Identification and biosynthesis of polyene macrolides produced by Streptomyces alfalfae Men-myco-93-63.</title>
        <authorList>
            <person name="Liu D."/>
            <person name="Li Y."/>
            <person name="Liu L."/>
            <person name="Han X."/>
            <person name="Shen F."/>
        </authorList>
    </citation>
    <scope>NUCLEOTIDE SEQUENCE [LARGE SCALE GENOMIC DNA]</scope>
    <source>
        <strain evidence="6 7">Men-myco-93-63</strain>
    </source>
</reference>
<protein>
    <submittedName>
        <fullName evidence="6">AMP-binding protein</fullName>
    </submittedName>
</protein>
<dbReference type="InterPro" id="IPR050237">
    <property type="entry name" value="ATP-dep_AMP-bd_enzyme"/>
</dbReference>
<feature type="region of interest" description="Disordered" evidence="3">
    <location>
        <begin position="142"/>
        <end position="171"/>
    </location>
</feature>
<dbReference type="FunFam" id="3.30.300.30:FF:000008">
    <property type="entry name" value="2,3-dihydroxybenzoate-AMP ligase"/>
    <property type="match status" value="1"/>
</dbReference>
<dbReference type="InterPro" id="IPR025110">
    <property type="entry name" value="AMP-bd_C"/>
</dbReference>
<dbReference type="InterPro" id="IPR020845">
    <property type="entry name" value="AMP-binding_CS"/>
</dbReference>
<accession>A0A7T4PBX6</accession>
<evidence type="ECO:0000256" key="3">
    <source>
        <dbReference type="SAM" id="MobiDB-lite"/>
    </source>
</evidence>
<feature type="domain" description="AMP-binding enzyme C-terminal" evidence="5">
    <location>
        <begin position="457"/>
        <end position="532"/>
    </location>
</feature>
<dbReference type="Proteomes" id="UP000596130">
    <property type="component" value="Chromosome"/>
</dbReference>
<dbReference type="AlphaFoldDB" id="A0A7T4PBX6"/>
<name>A0A7T4PBX6_9ACTN</name>
<organism evidence="6 7">
    <name type="scientific">Streptomyces alfalfae</name>
    <dbReference type="NCBI Taxonomy" id="1642299"/>
    <lineage>
        <taxon>Bacteria</taxon>
        <taxon>Bacillati</taxon>
        <taxon>Actinomycetota</taxon>
        <taxon>Actinomycetes</taxon>
        <taxon>Kitasatosporales</taxon>
        <taxon>Streptomycetaceae</taxon>
        <taxon>Streptomyces</taxon>
    </lineage>
</organism>
<dbReference type="Gene3D" id="3.30.300.30">
    <property type="match status" value="1"/>
</dbReference>
<evidence type="ECO:0000256" key="2">
    <source>
        <dbReference type="ARBA" id="ARBA00022598"/>
    </source>
</evidence>
<evidence type="ECO:0000256" key="1">
    <source>
        <dbReference type="ARBA" id="ARBA00006432"/>
    </source>
</evidence>
<comment type="similarity">
    <text evidence="1">Belongs to the ATP-dependent AMP-binding enzyme family.</text>
</comment>
<dbReference type="Pfam" id="PF00501">
    <property type="entry name" value="AMP-binding"/>
    <property type="match status" value="1"/>
</dbReference>